<evidence type="ECO:0000313" key="7">
    <source>
        <dbReference type="EMBL" id="GAA5190224.1"/>
    </source>
</evidence>
<feature type="transmembrane region" description="Helical" evidence="6">
    <location>
        <begin position="309"/>
        <end position="327"/>
    </location>
</feature>
<accession>A0ABP9S1M0</accession>
<sequence length="371" mass="37896">MGTPKQSAGAVATGALPGGVPAGGAPGGRSAGAPAPRPAASAGLARAGRYVGTRYAVVLVWLAMAVIYASVEPQSFLRHGTFQAIFSGQQPLVFMAMALICTFSVSEFDLAVPSVFGLAATLVPVMNVLYHVNLVLAIVIAIAGAVAAEGVNAVLIVLIGVDPFVVTLGMSTLLVGVALALSRLTTVTGLPAGFAKVSQTDLLGLPLSFYYGVALVAIFAYVQTCTRLGRNMIFVGANREVARLAGVPVRRIRMGAYLTSGLISGIGGVIAVAGLGSYDPTSSATYLLPVFASGLLGTAIVIPGRFNAIGSFIAVYFLETGVIGLDLLGFSGWITDVFFGAALIIAVAVSTIVRRRGTGTMSLPRAAGFQR</sequence>
<evidence type="ECO:0000256" key="1">
    <source>
        <dbReference type="ARBA" id="ARBA00004651"/>
    </source>
</evidence>
<evidence type="ECO:0000256" key="5">
    <source>
        <dbReference type="ARBA" id="ARBA00023136"/>
    </source>
</evidence>
<keyword evidence="3 6" id="KW-0812">Transmembrane</keyword>
<dbReference type="RefSeq" id="WP_345632509.1">
    <property type="nucleotide sequence ID" value="NZ_BAABJQ010000013.1"/>
</dbReference>
<feature type="transmembrane region" description="Helical" evidence="6">
    <location>
        <begin position="333"/>
        <end position="353"/>
    </location>
</feature>
<evidence type="ECO:0000256" key="6">
    <source>
        <dbReference type="SAM" id="Phobius"/>
    </source>
</evidence>
<evidence type="ECO:0000256" key="2">
    <source>
        <dbReference type="ARBA" id="ARBA00022475"/>
    </source>
</evidence>
<dbReference type="CDD" id="cd06579">
    <property type="entry name" value="TM_PBP1_transp_AraH_like"/>
    <property type="match status" value="1"/>
</dbReference>
<keyword evidence="8" id="KW-1185">Reference proteome</keyword>
<dbReference type="PANTHER" id="PTHR32196">
    <property type="entry name" value="ABC TRANSPORTER PERMEASE PROTEIN YPHD-RELATED-RELATED"/>
    <property type="match status" value="1"/>
</dbReference>
<keyword evidence="2" id="KW-1003">Cell membrane</keyword>
<feature type="transmembrane region" description="Helical" evidence="6">
    <location>
        <begin position="202"/>
        <end position="222"/>
    </location>
</feature>
<feature type="transmembrane region" description="Helical" evidence="6">
    <location>
        <begin position="128"/>
        <end position="148"/>
    </location>
</feature>
<comment type="caution">
    <text evidence="7">The sequence shown here is derived from an EMBL/GenBank/DDBJ whole genome shotgun (WGS) entry which is preliminary data.</text>
</comment>
<evidence type="ECO:0000313" key="8">
    <source>
        <dbReference type="Proteomes" id="UP001501570"/>
    </source>
</evidence>
<evidence type="ECO:0000256" key="3">
    <source>
        <dbReference type="ARBA" id="ARBA00022692"/>
    </source>
</evidence>
<dbReference type="EMBL" id="BAABJQ010000013">
    <property type="protein sequence ID" value="GAA5190224.1"/>
    <property type="molecule type" value="Genomic_DNA"/>
</dbReference>
<gene>
    <name evidence="7" type="ORF">GCM10023322_44900</name>
</gene>
<feature type="transmembrane region" description="Helical" evidence="6">
    <location>
        <begin position="92"/>
        <end position="116"/>
    </location>
</feature>
<comment type="subcellular location">
    <subcellularLocation>
        <location evidence="1">Cell membrane</location>
        <topology evidence="1">Multi-pass membrane protein</topology>
    </subcellularLocation>
</comment>
<protein>
    <submittedName>
        <fullName evidence="7">ABC transporter permease</fullName>
    </submittedName>
</protein>
<feature type="transmembrane region" description="Helical" evidence="6">
    <location>
        <begin position="256"/>
        <end position="278"/>
    </location>
</feature>
<dbReference type="Proteomes" id="UP001501570">
    <property type="component" value="Unassembled WGS sequence"/>
</dbReference>
<evidence type="ECO:0000256" key="4">
    <source>
        <dbReference type="ARBA" id="ARBA00022989"/>
    </source>
</evidence>
<reference evidence="8" key="1">
    <citation type="journal article" date="2019" name="Int. J. Syst. Evol. Microbiol.">
        <title>The Global Catalogue of Microorganisms (GCM) 10K type strain sequencing project: providing services to taxonomists for standard genome sequencing and annotation.</title>
        <authorList>
            <consortium name="The Broad Institute Genomics Platform"/>
            <consortium name="The Broad Institute Genome Sequencing Center for Infectious Disease"/>
            <person name="Wu L."/>
            <person name="Ma J."/>
        </authorList>
    </citation>
    <scope>NUCLEOTIDE SEQUENCE [LARGE SCALE GENOMIC DNA]</scope>
    <source>
        <strain evidence="8">JCM 18304</strain>
    </source>
</reference>
<dbReference type="Pfam" id="PF02653">
    <property type="entry name" value="BPD_transp_2"/>
    <property type="match status" value="1"/>
</dbReference>
<feature type="transmembrane region" description="Helical" evidence="6">
    <location>
        <begin position="53"/>
        <end position="71"/>
    </location>
</feature>
<keyword evidence="5 6" id="KW-0472">Membrane</keyword>
<feature type="transmembrane region" description="Helical" evidence="6">
    <location>
        <begin position="284"/>
        <end position="302"/>
    </location>
</feature>
<feature type="transmembrane region" description="Helical" evidence="6">
    <location>
        <begin position="155"/>
        <end position="182"/>
    </location>
</feature>
<dbReference type="PANTHER" id="PTHR32196:SF72">
    <property type="entry name" value="RIBOSE IMPORT PERMEASE PROTEIN RBSC"/>
    <property type="match status" value="1"/>
</dbReference>
<name>A0ABP9S1M0_9ACTN</name>
<proteinExistence type="predicted"/>
<organism evidence="7 8">
    <name type="scientific">Rugosimonospora acidiphila</name>
    <dbReference type="NCBI Taxonomy" id="556531"/>
    <lineage>
        <taxon>Bacteria</taxon>
        <taxon>Bacillati</taxon>
        <taxon>Actinomycetota</taxon>
        <taxon>Actinomycetes</taxon>
        <taxon>Micromonosporales</taxon>
        <taxon>Micromonosporaceae</taxon>
        <taxon>Rugosimonospora</taxon>
    </lineage>
</organism>
<keyword evidence="4 6" id="KW-1133">Transmembrane helix</keyword>
<dbReference type="InterPro" id="IPR001851">
    <property type="entry name" value="ABC_transp_permease"/>
</dbReference>